<gene>
    <name evidence="2" type="ORF">G127AT_14145</name>
</gene>
<dbReference type="RefSeq" id="WP_210897938.1">
    <property type="nucleotide sequence ID" value="NZ_CP071696.1"/>
</dbReference>
<reference evidence="2" key="1">
    <citation type="submission" date="2021-03" db="EMBL/GenBank/DDBJ databases">
        <title>Agromyces archimandritus sp. nov., isolated from the cockroach Archimandrita tessellata.</title>
        <authorList>
            <person name="Guzman J."/>
            <person name="Ortuzar M."/>
            <person name="Poehlein A."/>
            <person name="Daniel R."/>
            <person name="Trujillo M."/>
            <person name="Vilcinskas A."/>
        </authorList>
    </citation>
    <scope>NUCLEOTIDE SEQUENCE</scope>
    <source>
        <strain evidence="2">G127AT</strain>
    </source>
</reference>
<organism evidence="2 3">
    <name type="scientific">Agromyces archimandritae</name>
    <dbReference type="NCBI Taxonomy" id="2781962"/>
    <lineage>
        <taxon>Bacteria</taxon>
        <taxon>Bacillati</taxon>
        <taxon>Actinomycetota</taxon>
        <taxon>Actinomycetes</taxon>
        <taxon>Micrococcales</taxon>
        <taxon>Microbacteriaceae</taxon>
        <taxon>Agromyces</taxon>
    </lineage>
</organism>
<dbReference type="AlphaFoldDB" id="A0A975FM13"/>
<keyword evidence="3" id="KW-1185">Reference proteome</keyword>
<evidence type="ECO:0000313" key="3">
    <source>
        <dbReference type="Proteomes" id="UP000671914"/>
    </source>
</evidence>
<accession>A0A975FM13</accession>
<dbReference type="Gene3D" id="3.40.830.10">
    <property type="entry name" value="LigB-like"/>
    <property type="match status" value="1"/>
</dbReference>
<dbReference type="GO" id="GO:0016702">
    <property type="term" value="F:oxidoreductase activity, acting on single donors with incorporation of molecular oxygen, incorporation of two atoms of oxygen"/>
    <property type="evidence" value="ECO:0007669"/>
    <property type="project" value="UniProtKB-ARBA"/>
</dbReference>
<dbReference type="KEGG" id="aarc:G127AT_14145"/>
<proteinExistence type="predicted"/>
<dbReference type="InterPro" id="IPR004183">
    <property type="entry name" value="Xdiol_dOase_suB"/>
</dbReference>
<dbReference type="Pfam" id="PF02900">
    <property type="entry name" value="LigB"/>
    <property type="match status" value="1"/>
</dbReference>
<dbReference type="EMBL" id="CP071696">
    <property type="protein sequence ID" value="QTX04394.1"/>
    <property type="molecule type" value="Genomic_DNA"/>
</dbReference>
<protein>
    <recommendedName>
        <fullName evidence="1">Extradiol ring-cleavage dioxygenase class III enzyme subunit B domain-containing protein</fullName>
    </recommendedName>
</protein>
<evidence type="ECO:0000313" key="2">
    <source>
        <dbReference type="EMBL" id="QTX04394.1"/>
    </source>
</evidence>
<sequence>MANLVLGVGTSHGPMLVTPPEEWHRRAQADRGNTSLNFQGRNYDFEGLVAARGTSEFEGRISLEQHLARHARVLAAVEKLGAAIDAAELDALVIVSSDHKEIFDDQVLAPFTVYWGEEIDHMPVNEASLAKMGPGLALSARAYAANEPTKLAGSPELAKAIIDHSINADFDVASSLMLPAGKHGNHAIPHGWGYVLEQVLGGRYLPVVPIFVNTFWSPTPPTARRCYAWGKAIGDAIRSWDGTARIGIVASGGLSHMVIDEAFDQRVLTALREDDAEALGAIPSTWLESGSSEIRNWIVTAGAMSGSGLEMDLVDYVPLYRSEAGTGNAAGFALWG</sequence>
<name>A0A975FM13_9MICO</name>
<dbReference type="SUPFAM" id="SSF53213">
    <property type="entry name" value="LigB-like"/>
    <property type="match status" value="1"/>
</dbReference>
<feature type="domain" description="Extradiol ring-cleavage dioxygenase class III enzyme subunit B" evidence="1">
    <location>
        <begin position="74"/>
        <end position="309"/>
    </location>
</feature>
<evidence type="ECO:0000259" key="1">
    <source>
        <dbReference type="Pfam" id="PF02900"/>
    </source>
</evidence>
<dbReference type="Proteomes" id="UP000671914">
    <property type="component" value="Chromosome"/>
</dbReference>
<dbReference type="GO" id="GO:0008198">
    <property type="term" value="F:ferrous iron binding"/>
    <property type="evidence" value="ECO:0007669"/>
    <property type="project" value="InterPro"/>
</dbReference>